<sequence length="31" mass="3997">MIQKMTNASNEWRRLVWCQKLLEIHLQRRKW</sequence>
<dbReference type="EnsemblPlants" id="MELO3C028332.2.1">
    <property type="protein sequence ID" value="MELO3C028332.2.1"/>
    <property type="gene ID" value="MELO3C028332.2"/>
</dbReference>
<proteinExistence type="predicted"/>
<dbReference type="Gramene" id="MELO3C028332.2.1">
    <property type="protein sequence ID" value="MELO3C028332.2.1"/>
    <property type="gene ID" value="MELO3C028332.2"/>
</dbReference>
<dbReference type="AlphaFoldDB" id="A0A9I9E3X5"/>
<accession>A0A9I9E3X5</accession>
<reference evidence="1" key="1">
    <citation type="submission" date="2023-03" db="UniProtKB">
        <authorList>
            <consortium name="EnsemblPlants"/>
        </authorList>
    </citation>
    <scope>IDENTIFICATION</scope>
</reference>
<organism evidence="1">
    <name type="scientific">Cucumis melo</name>
    <name type="common">Muskmelon</name>
    <dbReference type="NCBI Taxonomy" id="3656"/>
    <lineage>
        <taxon>Eukaryota</taxon>
        <taxon>Viridiplantae</taxon>
        <taxon>Streptophyta</taxon>
        <taxon>Embryophyta</taxon>
        <taxon>Tracheophyta</taxon>
        <taxon>Spermatophyta</taxon>
        <taxon>Magnoliopsida</taxon>
        <taxon>eudicotyledons</taxon>
        <taxon>Gunneridae</taxon>
        <taxon>Pentapetalae</taxon>
        <taxon>rosids</taxon>
        <taxon>fabids</taxon>
        <taxon>Cucurbitales</taxon>
        <taxon>Cucurbitaceae</taxon>
        <taxon>Benincaseae</taxon>
        <taxon>Cucumis</taxon>
    </lineage>
</organism>
<evidence type="ECO:0000313" key="1">
    <source>
        <dbReference type="EnsemblPlants" id="MELO3C028332.2.1"/>
    </source>
</evidence>
<name>A0A9I9E3X5_CUCME</name>
<protein>
    <submittedName>
        <fullName evidence="1">Uncharacterized protein</fullName>
    </submittedName>
</protein>